<comment type="caution">
    <text evidence="1">The sequence shown here is derived from an EMBL/GenBank/DDBJ whole genome shotgun (WGS) entry which is preliminary data.</text>
</comment>
<sequence>MPRDNVQIGVGHTPLGQKIDWYFAERGLGFNANGLRRARLREIIVLESRSDAELARMGLTRDQILPHVFRDLLAA</sequence>
<dbReference type="STRING" id="1685382.AVJ23_00285"/>
<evidence type="ECO:0008006" key="3">
    <source>
        <dbReference type="Google" id="ProtNLM"/>
    </source>
</evidence>
<proteinExistence type="predicted"/>
<evidence type="ECO:0000313" key="2">
    <source>
        <dbReference type="Proteomes" id="UP000054396"/>
    </source>
</evidence>
<dbReference type="RefSeq" id="WP_058860160.1">
    <property type="nucleotide sequence ID" value="NZ_LPXO01000001.1"/>
</dbReference>
<dbReference type="AlphaFoldDB" id="A0A0W7WNN7"/>
<dbReference type="OrthoDB" id="7867799at2"/>
<keyword evidence="2" id="KW-1185">Reference proteome</keyword>
<protein>
    <recommendedName>
        <fullName evidence="3">DUF1127 domain-containing protein</fullName>
    </recommendedName>
</protein>
<organism evidence="1 2">
    <name type="scientific">Pseudoponticoccus marisrubri</name>
    <dbReference type="NCBI Taxonomy" id="1685382"/>
    <lineage>
        <taxon>Bacteria</taxon>
        <taxon>Pseudomonadati</taxon>
        <taxon>Pseudomonadota</taxon>
        <taxon>Alphaproteobacteria</taxon>
        <taxon>Rhodobacterales</taxon>
        <taxon>Roseobacteraceae</taxon>
        <taxon>Pseudoponticoccus</taxon>
    </lineage>
</organism>
<accession>A0A0W7WNN7</accession>
<reference evidence="1 2" key="1">
    <citation type="submission" date="2015-12" db="EMBL/GenBank/DDBJ databases">
        <authorList>
            <person name="Shamseldin A."/>
            <person name="Moawad H."/>
            <person name="Abd El-Rahim W.M."/>
            <person name="Sadowsky M.J."/>
        </authorList>
    </citation>
    <scope>NUCLEOTIDE SEQUENCE [LARGE SCALE GENOMIC DNA]</scope>
    <source>
        <strain evidence="1 2">SJ5A-1</strain>
    </source>
</reference>
<dbReference type="Proteomes" id="UP000054396">
    <property type="component" value="Unassembled WGS sequence"/>
</dbReference>
<dbReference type="EMBL" id="LPXO01000001">
    <property type="protein sequence ID" value="KUF12210.1"/>
    <property type="molecule type" value="Genomic_DNA"/>
</dbReference>
<gene>
    <name evidence="1" type="ORF">AVJ23_00285</name>
</gene>
<name>A0A0W7WNN7_9RHOB</name>
<evidence type="ECO:0000313" key="1">
    <source>
        <dbReference type="EMBL" id="KUF12210.1"/>
    </source>
</evidence>